<reference evidence="1" key="1">
    <citation type="journal article" date="2023" name="Insect Mol. Biol.">
        <title>Genome sequencing provides insights into the evolution of gene families encoding plant cell wall-degrading enzymes in longhorned beetles.</title>
        <authorList>
            <person name="Shin N.R."/>
            <person name="Okamura Y."/>
            <person name="Kirsch R."/>
            <person name="Pauchet Y."/>
        </authorList>
    </citation>
    <scope>NUCLEOTIDE SEQUENCE</scope>
    <source>
        <strain evidence="1">AMC_N1</strain>
    </source>
</reference>
<sequence>MTKDGSGNVDTISYYLPHDGVLRQGSQTTKIRKVFDASTACRFTRLIYIKHSRAAAFYLAIRCLFELRVHIKTKRW</sequence>
<evidence type="ECO:0000313" key="1">
    <source>
        <dbReference type="EMBL" id="KAJ8957171.1"/>
    </source>
</evidence>
<evidence type="ECO:0000313" key="2">
    <source>
        <dbReference type="Proteomes" id="UP001162162"/>
    </source>
</evidence>
<keyword evidence="2" id="KW-1185">Reference proteome</keyword>
<organism evidence="1 2">
    <name type="scientific">Aromia moschata</name>
    <dbReference type="NCBI Taxonomy" id="1265417"/>
    <lineage>
        <taxon>Eukaryota</taxon>
        <taxon>Metazoa</taxon>
        <taxon>Ecdysozoa</taxon>
        <taxon>Arthropoda</taxon>
        <taxon>Hexapoda</taxon>
        <taxon>Insecta</taxon>
        <taxon>Pterygota</taxon>
        <taxon>Neoptera</taxon>
        <taxon>Endopterygota</taxon>
        <taxon>Coleoptera</taxon>
        <taxon>Polyphaga</taxon>
        <taxon>Cucujiformia</taxon>
        <taxon>Chrysomeloidea</taxon>
        <taxon>Cerambycidae</taxon>
        <taxon>Cerambycinae</taxon>
        <taxon>Callichromatini</taxon>
        <taxon>Aromia</taxon>
    </lineage>
</organism>
<gene>
    <name evidence="1" type="ORF">NQ318_007732</name>
</gene>
<name>A0AAV8Z257_9CUCU</name>
<dbReference type="EMBL" id="JAPWTK010000024">
    <property type="protein sequence ID" value="KAJ8957171.1"/>
    <property type="molecule type" value="Genomic_DNA"/>
</dbReference>
<proteinExistence type="predicted"/>
<protein>
    <submittedName>
        <fullName evidence="1">Uncharacterized protein</fullName>
    </submittedName>
</protein>
<dbReference type="AlphaFoldDB" id="A0AAV8Z257"/>
<comment type="caution">
    <text evidence="1">The sequence shown here is derived from an EMBL/GenBank/DDBJ whole genome shotgun (WGS) entry which is preliminary data.</text>
</comment>
<dbReference type="Proteomes" id="UP001162162">
    <property type="component" value="Unassembled WGS sequence"/>
</dbReference>
<accession>A0AAV8Z257</accession>